<keyword evidence="2" id="KW-0418">Kinase</keyword>
<dbReference type="GO" id="GO:0016301">
    <property type="term" value="F:kinase activity"/>
    <property type="evidence" value="ECO:0007669"/>
    <property type="project" value="UniProtKB-KW"/>
</dbReference>
<dbReference type="Gene3D" id="3.30.565.10">
    <property type="entry name" value="Histidine kinase-like ATPase, C-terminal domain"/>
    <property type="match status" value="1"/>
</dbReference>
<evidence type="ECO:0000313" key="2">
    <source>
        <dbReference type="EMBL" id="SUN44806.1"/>
    </source>
</evidence>
<evidence type="ECO:0000256" key="1">
    <source>
        <dbReference type="SAM" id="Phobius"/>
    </source>
</evidence>
<feature type="transmembrane region" description="Helical" evidence="1">
    <location>
        <begin position="111"/>
        <end position="132"/>
    </location>
</feature>
<keyword evidence="1" id="KW-1133">Transmembrane helix</keyword>
<evidence type="ECO:0000313" key="3">
    <source>
        <dbReference type="Proteomes" id="UP000254461"/>
    </source>
</evidence>
<dbReference type="PANTHER" id="PTHR40448:SF1">
    <property type="entry name" value="TWO-COMPONENT SENSOR HISTIDINE KINASE"/>
    <property type="match status" value="1"/>
</dbReference>
<dbReference type="GO" id="GO:0042802">
    <property type="term" value="F:identical protein binding"/>
    <property type="evidence" value="ECO:0007669"/>
    <property type="project" value="TreeGrafter"/>
</dbReference>
<organism evidence="2 3">
    <name type="scientific">Streptococcus equi subsp. equi</name>
    <dbReference type="NCBI Taxonomy" id="148942"/>
    <lineage>
        <taxon>Bacteria</taxon>
        <taxon>Bacillati</taxon>
        <taxon>Bacillota</taxon>
        <taxon>Bacilli</taxon>
        <taxon>Lactobacillales</taxon>
        <taxon>Streptococcaceae</taxon>
        <taxon>Streptococcus</taxon>
    </lineage>
</organism>
<feature type="transmembrane region" description="Helical" evidence="1">
    <location>
        <begin position="152"/>
        <end position="171"/>
    </location>
</feature>
<dbReference type="InterPro" id="IPR036890">
    <property type="entry name" value="HATPase_C_sf"/>
</dbReference>
<gene>
    <name evidence="2" type="ORF">NCTC12092_00232</name>
</gene>
<dbReference type="Proteomes" id="UP000254461">
    <property type="component" value="Unassembled WGS sequence"/>
</dbReference>
<name>A0A380JMA5_9STRE</name>
<feature type="transmembrane region" description="Helical" evidence="1">
    <location>
        <begin position="6"/>
        <end position="25"/>
    </location>
</feature>
<feature type="transmembrane region" description="Helical" evidence="1">
    <location>
        <begin position="32"/>
        <end position="65"/>
    </location>
</feature>
<sequence>MLGMSFFYALIFVNSWVIFSTFSGIKLAVRSLLLVGACFVVANLLLDHVLLVDQLVFVAISVGFAPHKKASEHLFNGLFAIMIVELLFRIIGSFLLPAVLGYSIHQINNDISLLMICHALVLPAFYLFSYIFSVDLTLIKFISEDKLKKWVFWMNAALLFYYVMVHCMINIQGDFLKFYFRYRSVMIFLYLMLLIWVIVKLDRFAKDQLAQKLALAQKERVAYLEKHNQYIERLCREIRAIKHDSENILISLKDSIDSGDIAAISKVYQTVIQESAANISQLAPELSALDNVQDSVIRSLLHAKLLEAKLQGIDVYIDIPETLARSSVRLLDVIVLFKVVIDNAILSAKGSSRPFLSIAYFNQDGKRFFIIENSTRLKRVDIAKQFDASRLELGSHAHKRLLQFSAVLERYPHITFSTKSDHYRLRQLLEMR</sequence>
<dbReference type="RefSeq" id="WP_014622241.1">
    <property type="nucleotide sequence ID" value="NZ_UHFF01000002.1"/>
</dbReference>
<feature type="transmembrane region" description="Helical" evidence="1">
    <location>
        <begin position="178"/>
        <end position="199"/>
    </location>
</feature>
<feature type="transmembrane region" description="Helical" evidence="1">
    <location>
        <begin position="77"/>
        <end position="99"/>
    </location>
</feature>
<accession>A0A380JMA5</accession>
<dbReference type="PANTHER" id="PTHR40448">
    <property type="entry name" value="TWO-COMPONENT SENSOR HISTIDINE KINASE"/>
    <property type="match status" value="1"/>
</dbReference>
<reference evidence="2 3" key="1">
    <citation type="submission" date="2018-06" db="EMBL/GenBank/DDBJ databases">
        <authorList>
            <consortium name="Pathogen Informatics"/>
            <person name="Doyle S."/>
        </authorList>
    </citation>
    <scope>NUCLEOTIDE SEQUENCE [LARGE SCALE GENOMIC DNA]</scope>
    <source>
        <strain evidence="2 3">NCTC12092</strain>
    </source>
</reference>
<keyword evidence="1" id="KW-0812">Transmembrane</keyword>
<dbReference type="EMBL" id="UHFF01000002">
    <property type="protein sequence ID" value="SUN44806.1"/>
    <property type="molecule type" value="Genomic_DNA"/>
</dbReference>
<dbReference type="GeneID" id="83704087"/>
<protein>
    <submittedName>
        <fullName evidence="2">Sensor kinase</fullName>
    </submittedName>
</protein>
<keyword evidence="2" id="KW-0808">Transferase</keyword>
<dbReference type="AlphaFoldDB" id="A0A380JMA5"/>
<proteinExistence type="predicted"/>
<keyword evidence="1" id="KW-0472">Membrane</keyword>